<feature type="transmembrane region" description="Helical" evidence="5">
    <location>
        <begin position="20"/>
        <end position="43"/>
    </location>
</feature>
<feature type="transmembrane region" description="Helical" evidence="5">
    <location>
        <begin position="212"/>
        <end position="230"/>
    </location>
</feature>
<dbReference type="Proteomes" id="UP000463939">
    <property type="component" value="Chromosome"/>
</dbReference>
<dbReference type="InterPro" id="IPR059112">
    <property type="entry name" value="CysZ/EI24"/>
</dbReference>
<dbReference type="KEGG" id="sniv:SFSGTM_18180"/>
<protein>
    <recommendedName>
        <fullName evidence="8">Transmembrane protein</fullName>
    </recommendedName>
</protein>
<gene>
    <name evidence="6" type="ORF">SFSGTM_18180</name>
</gene>
<keyword evidence="3 5" id="KW-1133">Transmembrane helix</keyword>
<evidence type="ECO:0000313" key="6">
    <source>
        <dbReference type="EMBL" id="BBP01110.1"/>
    </source>
</evidence>
<dbReference type="AlphaFoldDB" id="A0A809SHU7"/>
<comment type="subcellular location">
    <subcellularLocation>
        <location evidence="1">Membrane</location>
        <topology evidence="1">Multi-pass membrane protein</topology>
    </subcellularLocation>
</comment>
<name>A0A809SHU7_9PROT</name>
<keyword evidence="2 5" id="KW-0812">Transmembrane</keyword>
<keyword evidence="7" id="KW-1185">Reference proteome</keyword>
<accession>A0A809SHU7</accession>
<evidence type="ECO:0000256" key="4">
    <source>
        <dbReference type="ARBA" id="ARBA00023136"/>
    </source>
</evidence>
<feature type="transmembrane region" description="Helical" evidence="5">
    <location>
        <begin position="146"/>
        <end position="164"/>
    </location>
</feature>
<feature type="transmembrane region" description="Helical" evidence="5">
    <location>
        <begin position="120"/>
        <end position="140"/>
    </location>
</feature>
<proteinExistence type="predicted"/>
<evidence type="ECO:0000256" key="2">
    <source>
        <dbReference type="ARBA" id="ARBA00022692"/>
    </source>
</evidence>
<organism evidence="6 7">
    <name type="scientific">Sulfuriferula nivalis</name>
    <dbReference type="NCBI Taxonomy" id="2675298"/>
    <lineage>
        <taxon>Bacteria</taxon>
        <taxon>Pseudomonadati</taxon>
        <taxon>Pseudomonadota</taxon>
        <taxon>Betaproteobacteria</taxon>
        <taxon>Nitrosomonadales</taxon>
        <taxon>Sulfuricellaceae</taxon>
        <taxon>Sulfuriferula</taxon>
    </lineage>
</organism>
<dbReference type="RefSeq" id="WP_162084928.1">
    <property type="nucleotide sequence ID" value="NZ_AP021881.1"/>
</dbReference>
<dbReference type="EMBL" id="AP021881">
    <property type="protein sequence ID" value="BBP01110.1"/>
    <property type="molecule type" value="Genomic_DNA"/>
</dbReference>
<reference evidence="7" key="1">
    <citation type="submission" date="2019-11" db="EMBL/GenBank/DDBJ databases">
        <title>Isolation and characterization of a novel species in the genus Sulfuriferula.</title>
        <authorList>
            <person name="Mochizuki J."/>
            <person name="Kojima H."/>
            <person name="Fukui M."/>
        </authorList>
    </citation>
    <scope>NUCLEOTIDE SEQUENCE [LARGE SCALE GENOMIC DNA]</scope>
    <source>
        <strain evidence="7">SGTM</strain>
    </source>
</reference>
<evidence type="ECO:0008006" key="8">
    <source>
        <dbReference type="Google" id="ProtNLM"/>
    </source>
</evidence>
<feature type="transmembrane region" description="Helical" evidence="5">
    <location>
        <begin position="66"/>
        <end position="99"/>
    </location>
</feature>
<evidence type="ECO:0000313" key="7">
    <source>
        <dbReference type="Proteomes" id="UP000463939"/>
    </source>
</evidence>
<evidence type="ECO:0000256" key="5">
    <source>
        <dbReference type="SAM" id="Phobius"/>
    </source>
</evidence>
<keyword evidence="4 5" id="KW-0472">Membrane</keyword>
<evidence type="ECO:0000256" key="3">
    <source>
        <dbReference type="ARBA" id="ARBA00022989"/>
    </source>
</evidence>
<evidence type="ECO:0000256" key="1">
    <source>
        <dbReference type="ARBA" id="ARBA00004141"/>
    </source>
</evidence>
<dbReference type="Pfam" id="PF07264">
    <property type="entry name" value="EI24"/>
    <property type="match status" value="1"/>
</dbReference>
<sequence length="238" mass="26635">MSDIIDALLGAAKSLFHPKILAIVLWPVVFALLLWGALAWLFWADWLSVLNGWVQPAELWLDQYNFAWMASMLSVTLLVLLITPLALTTALLVAAVIAMPMMVRHVAQRDFPTLEYKHGGTVLGSILNALIAVVVYIGLWLITLPFWFAAGLGAVFSLLLTAYLNQRLFRYDALADHASREEFDMILEQSGGSLYGMGLILAFLHFIPVINLFSPIYTGLAYIHFGLNKLQKLREMQK</sequence>